<accession>A0A326RUW6</accession>
<gene>
    <name evidence="1" type="ORF">CLV31_10320</name>
</gene>
<protein>
    <submittedName>
        <fullName evidence="1">Uncharacterized protein</fullName>
    </submittedName>
</protein>
<dbReference type="AlphaFoldDB" id="A0A326RUW6"/>
<proteinExistence type="predicted"/>
<name>A0A326RUW6_9BACT</name>
<sequence length="62" mass="7214">MWKKNLLTILFHCAGIRLDFPNHDPTPALEFTYKFKIPGLKPWAIHDLTLPLPAFQGLELRQ</sequence>
<evidence type="ECO:0000313" key="2">
    <source>
        <dbReference type="Proteomes" id="UP000248917"/>
    </source>
</evidence>
<comment type="caution">
    <text evidence="1">The sequence shown here is derived from an EMBL/GenBank/DDBJ whole genome shotgun (WGS) entry which is preliminary data.</text>
</comment>
<dbReference type="EMBL" id="QKTX01000003">
    <property type="protein sequence ID" value="PZV85231.1"/>
    <property type="molecule type" value="Genomic_DNA"/>
</dbReference>
<organism evidence="1 2">
    <name type="scientific">Algoriphagus aquaeductus</name>
    <dbReference type="NCBI Taxonomy" id="475299"/>
    <lineage>
        <taxon>Bacteria</taxon>
        <taxon>Pseudomonadati</taxon>
        <taxon>Bacteroidota</taxon>
        <taxon>Cytophagia</taxon>
        <taxon>Cytophagales</taxon>
        <taxon>Cyclobacteriaceae</taxon>
        <taxon>Algoriphagus</taxon>
    </lineage>
</organism>
<dbReference type="Proteomes" id="UP000248917">
    <property type="component" value="Unassembled WGS sequence"/>
</dbReference>
<keyword evidence="2" id="KW-1185">Reference proteome</keyword>
<evidence type="ECO:0000313" key="1">
    <source>
        <dbReference type="EMBL" id="PZV85231.1"/>
    </source>
</evidence>
<reference evidence="1 2" key="1">
    <citation type="submission" date="2018-06" db="EMBL/GenBank/DDBJ databases">
        <title>Genomic Encyclopedia of Archaeal and Bacterial Type Strains, Phase II (KMG-II): from individual species to whole genera.</title>
        <authorList>
            <person name="Goeker M."/>
        </authorList>
    </citation>
    <scope>NUCLEOTIDE SEQUENCE [LARGE SCALE GENOMIC DNA]</scope>
    <source>
        <strain evidence="1 2">T4</strain>
    </source>
</reference>